<dbReference type="GO" id="GO:0016020">
    <property type="term" value="C:membrane"/>
    <property type="evidence" value="ECO:0007669"/>
    <property type="project" value="UniProtKB-SubCell"/>
</dbReference>
<dbReference type="AlphaFoldDB" id="A0A0E3RMW2"/>
<protein>
    <recommendedName>
        <fullName evidence="6">Mechanosensitive ion channel MscS domain-containing protein</fullName>
    </recommendedName>
</protein>
<dbReference type="PATRIC" id="fig|1434114.4.peg.2318"/>
<keyword evidence="2 5" id="KW-0812">Transmembrane</keyword>
<evidence type="ECO:0000259" key="6">
    <source>
        <dbReference type="Pfam" id="PF00924"/>
    </source>
</evidence>
<evidence type="ECO:0000256" key="2">
    <source>
        <dbReference type="ARBA" id="ARBA00022692"/>
    </source>
</evidence>
<dbReference type="Proteomes" id="UP000033063">
    <property type="component" value="Chromosome"/>
</dbReference>
<gene>
    <name evidence="7" type="ORF">MSMAL_1827</name>
</gene>
<dbReference type="SUPFAM" id="SSF50182">
    <property type="entry name" value="Sm-like ribonucleoproteins"/>
    <property type="match status" value="1"/>
</dbReference>
<dbReference type="GeneID" id="24878076"/>
<dbReference type="InterPro" id="IPR010920">
    <property type="entry name" value="LSM_dom_sf"/>
</dbReference>
<dbReference type="HOGENOM" id="CLU_066007_1_0_2"/>
<evidence type="ECO:0000256" key="5">
    <source>
        <dbReference type="SAM" id="Phobius"/>
    </source>
</evidence>
<dbReference type="GO" id="GO:0055085">
    <property type="term" value="P:transmembrane transport"/>
    <property type="evidence" value="ECO:0007669"/>
    <property type="project" value="InterPro"/>
</dbReference>
<dbReference type="Gene3D" id="2.30.30.60">
    <property type="match status" value="1"/>
</dbReference>
<evidence type="ECO:0000256" key="1">
    <source>
        <dbReference type="ARBA" id="ARBA00004370"/>
    </source>
</evidence>
<feature type="domain" description="Mechanosensitive ion channel MscS" evidence="6">
    <location>
        <begin position="118"/>
        <end position="194"/>
    </location>
</feature>
<dbReference type="PANTHER" id="PTHR30566">
    <property type="entry name" value="YNAI-RELATED MECHANOSENSITIVE ION CHANNEL"/>
    <property type="match status" value="1"/>
</dbReference>
<dbReference type="Gene3D" id="1.10.287.1260">
    <property type="match status" value="1"/>
</dbReference>
<feature type="transmembrane region" description="Helical" evidence="5">
    <location>
        <begin position="7"/>
        <end position="24"/>
    </location>
</feature>
<keyword evidence="3 5" id="KW-1133">Transmembrane helix</keyword>
<evidence type="ECO:0000313" key="7">
    <source>
        <dbReference type="EMBL" id="AKB68370.1"/>
    </source>
</evidence>
<feature type="transmembrane region" description="Helical" evidence="5">
    <location>
        <begin position="78"/>
        <end position="95"/>
    </location>
</feature>
<accession>A0A0E3RMW2</accession>
<evidence type="ECO:0000313" key="8">
    <source>
        <dbReference type="Proteomes" id="UP000033063"/>
    </source>
</evidence>
<comment type="subcellular location">
    <subcellularLocation>
        <location evidence="1">Membrane</location>
    </subcellularLocation>
</comment>
<feature type="transmembrane region" description="Helical" evidence="5">
    <location>
        <begin position="36"/>
        <end position="57"/>
    </location>
</feature>
<reference evidence="7 8" key="1">
    <citation type="submission" date="2014-07" db="EMBL/GenBank/DDBJ databases">
        <title>Methanogenic archaea and the global carbon cycle.</title>
        <authorList>
            <person name="Henriksen J.R."/>
            <person name="Luke J."/>
            <person name="Reinhart S."/>
            <person name="Benedict M.N."/>
            <person name="Youngblut N.D."/>
            <person name="Metcalf M.E."/>
            <person name="Whitaker R.J."/>
            <person name="Metcalf W.W."/>
        </authorList>
    </citation>
    <scope>NUCLEOTIDE SEQUENCE [LARGE SCALE GENOMIC DNA]</scope>
    <source>
        <strain evidence="7 8">LYC</strain>
    </source>
</reference>
<dbReference type="Pfam" id="PF00924">
    <property type="entry name" value="MS_channel_2nd"/>
    <property type="match status" value="1"/>
</dbReference>
<proteinExistence type="predicted"/>
<sequence length="322" mass="36905">MKVLQRLNFFILLVLILFTSYIRYFTDFYIFEDRSLLDALLISLFIIFLAYVINSLAGNLILRRVSTARDRYTLRKTVSILVTVLAFASLFAIWVERTSTLLIAYGILSAGVAIALQDVLRNLAGGILIILSRPFKAGDRIQIGDSTGDVLDIGSFSTAIMEIREWIDADQYTGRILHIPNSFALNQTIKNYTRDYSFIWDEVRILLIYGSNWKKAEEIALQTAGPVVEEFERLAQTELLLMGEKYFTTTYDVKTQLYTKLQENWIEMRLRYVVAPRKRRAVSHLLTTNILEALEKEEDIMVGTAVGIDFMNSPEKGHNFII</sequence>
<dbReference type="InterPro" id="IPR006685">
    <property type="entry name" value="MscS_channel_2nd"/>
</dbReference>
<organism evidence="7 8">
    <name type="scientific">Methanosarcina mazei LYC</name>
    <dbReference type="NCBI Taxonomy" id="1434114"/>
    <lineage>
        <taxon>Archaea</taxon>
        <taxon>Methanobacteriati</taxon>
        <taxon>Methanobacteriota</taxon>
        <taxon>Stenosarchaea group</taxon>
        <taxon>Methanomicrobia</taxon>
        <taxon>Methanosarcinales</taxon>
        <taxon>Methanosarcinaceae</taxon>
        <taxon>Methanosarcina</taxon>
    </lineage>
</organism>
<evidence type="ECO:0000256" key="4">
    <source>
        <dbReference type="ARBA" id="ARBA00023136"/>
    </source>
</evidence>
<name>A0A0E3RMW2_METMZ</name>
<keyword evidence="4 5" id="KW-0472">Membrane</keyword>
<dbReference type="RefSeq" id="WP_048040607.1">
    <property type="nucleotide sequence ID" value="NZ_CP009513.1"/>
</dbReference>
<evidence type="ECO:0000256" key="3">
    <source>
        <dbReference type="ARBA" id="ARBA00022989"/>
    </source>
</evidence>
<dbReference type="PANTHER" id="PTHR30566:SF5">
    <property type="entry name" value="MECHANOSENSITIVE ION CHANNEL PROTEIN 1, MITOCHONDRIAL-RELATED"/>
    <property type="match status" value="1"/>
</dbReference>
<dbReference type="InterPro" id="IPR023408">
    <property type="entry name" value="MscS_beta-dom_sf"/>
</dbReference>
<dbReference type="EMBL" id="CP009513">
    <property type="protein sequence ID" value="AKB68370.1"/>
    <property type="molecule type" value="Genomic_DNA"/>
</dbReference>